<evidence type="ECO:0000313" key="4">
    <source>
        <dbReference type="Proteomes" id="UP000766570"/>
    </source>
</evidence>
<proteinExistence type="predicted"/>
<dbReference type="Proteomes" id="UP000766570">
    <property type="component" value="Unassembled WGS sequence"/>
</dbReference>
<protein>
    <submittedName>
        <fullName evidence="3">Transposase-like protein</fullName>
    </submittedName>
</protein>
<dbReference type="EMBL" id="JAGIOE010000001">
    <property type="protein sequence ID" value="MBP2372429.1"/>
    <property type="molecule type" value="Genomic_DNA"/>
</dbReference>
<reference evidence="3 4" key="1">
    <citation type="submission" date="2021-03" db="EMBL/GenBank/DDBJ databases">
        <title>Sequencing the genomes of 1000 actinobacteria strains.</title>
        <authorList>
            <person name="Klenk H.-P."/>
        </authorList>
    </citation>
    <scope>NUCLEOTIDE SEQUENCE [LARGE SCALE GENOMIC DNA]</scope>
    <source>
        <strain evidence="3 4">DSM 15454</strain>
    </source>
</reference>
<evidence type="ECO:0000313" key="3">
    <source>
        <dbReference type="EMBL" id="MBP2376147.1"/>
    </source>
</evidence>
<comment type="caution">
    <text evidence="3">The sequence shown here is derived from an EMBL/GenBank/DDBJ whole genome shotgun (WGS) entry which is preliminary data.</text>
</comment>
<dbReference type="EMBL" id="JAGIOE010000001">
    <property type="protein sequence ID" value="MBP2376147.1"/>
    <property type="molecule type" value="Genomic_DNA"/>
</dbReference>
<keyword evidence="4" id="KW-1185">Reference proteome</keyword>
<dbReference type="NCBIfam" id="NF033547">
    <property type="entry name" value="transpos_IS1595"/>
    <property type="match status" value="1"/>
</dbReference>
<sequence length="262" mass="28787">MTVWFEAIWLFTAGKSGISAMYLHRVLPIGSYQTAWTMLSRLRQVMSSAESEPLRGTVEMDETFLGGPRHGKFGRGAAGKTLVAGALEILPDGWGRARLGVIPDASAASLKAFVRANIASGSTVITDAWRSYPSALAGYVHEPVNVAASGKPAHESLPAVHRLFALVKRSMEGTYQGSWSVEHLPQYLDEFVFRFNRRHSRSRGLVFMRLLQRAAASQRVTYRDLALVSKPKPVHPAGVHGARAWPGTLDIDSPPLPWRKNT</sequence>
<gene>
    <name evidence="2" type="ORF">JOF46_000341</name>
    <name evidence="3" type="ORF">JOF46_004059</name>
</gene>
<evidence type="ECO:0000313" key="2">
    <source>
        <dbReference type="EMBL" id="MBP2372429.1"/>
    </source>
</evidence>
<dbReference type="Pfam" id="PF12762">
    <property type="entry name" value="DDE_Tnp_IS1595"/>
    <property type="match status" value="1"/>
</dbReference>
<name>A0ABS4WIW3_9MICC</name>
<evidence type="ECO:0000259" key="1">
    <source>
        <dbReference type="SMART" id="SM01126"/>
    </source>
</evidence>
<organism evidence="3 4">
    <name type="scientific">Paeniglutamicibacter psychrophenolicus</name>
    <dbReference type="NCBI Taxonomy" id="257454"/>
    <lineage>
        <taxon>Bacteria</taxon>
        <taxon>Bacillati</taxon>
        <taxon>Actinomycetota</taxon>
        <taxon>Actinomycetes</taxon>
        <taxon>Micrococcales</taxon>
        <taxon>Micrococcaceae</taxon>
        <taxon>Paeniglutamicibacter</taxon>
    </lineage>
</organism>
<feature type="domain" description="ISXO2-like transposase" evidence="1">
    <location>
        <begin position="53"/>
        <end position="196"/>
    </location>
</feature>
<accession>A0ABS4WIW3</accession>
<dbReference type="SMART" id="SM01126">
    <property type="entry name" value="DDE_Tnp_IS1595"/>
    <property type="match status" value="1"/>
</dbReference>
<dbReference type="InterPro" id="IPR024445">
    <property type="entry name" value="Tnp_ISXO2-like"/>
</dbReference>